<gene>
    <name evidence="11" type="ORF">FC91_GL000584</name>
</gene>
<protein>
    <submittedName>
        <fullName evidence="11">Cation efflux protein</fullName>
    </submittedName>
</protein>
<keyword evidence="3" id="KW-0813">Transport</keyword>
<dbReference type="SUPFAM" id="SSF161111">
    <property type="entry name" value="Cation efflux protein transmembrane domain-like"/>
    <property type="match status" value="1"/>
</dbReference>
<dbReference type="NCBIfam" id="TIGR01297">
    <property type="entry name" value="CDF"/>
    <property type="match status" value="1"/>
</dbReference>
<feature type="transmembrane region" description="Helical" evidence="8">
    <location>
        <begin position="97"/>
        <end position="117"/>
    </location>
</feature>
<feature type="transmembrane region" description="Helical" evidence="8">
    <location>
        <begin position="65"/>
        <end position="85"/>
    </location>
</feature>
<dbReference type="InterPro" id="IPR050681">
    <property type="entry name" value="CDF/SLC30A"/>
</dbReference>
<reference evidence="11 12" key="1">
    <citation type="journal article" date="2015" name="Genome Announc.">
        <title>Expanding the biotechnology potential of lactobacilli through comparative genomics of 213 strains and associated genera.</title>
        <authorList>
            <person name="Sun Z."/>
            <person name="Harris H.M."/>
            <person name="McCann A."/>
            <person name="Guo C."/>
            <person name="Argimon S."/>
            <person name="Zhang W."/>
            <person name="Yang X."/>
            <person name="Jeffery I.B."/>
            <person name="Cooney J.C."/>
            <person name="Kagawa T.F."/>
            <person name="Liu W."/>
            <person name="Song Y."/>
            <person name="Salvetti E."/>
            <person name="Wrobel A."/>
            <person name="Rasinkangas P."/>
            <person name="Parkhill J."/>
            <person name="Rea M.C."/>
            <person name="O'Sullivan O."/>
            <person name="Ritari J."/>
            <person name="Douillard F.P."/>
            <person name="Paul Ross R."/>
            <person name="Yang R."/>
            <person name="Briner A.E."/>
            <person name="Felis G.E."/>
            <person name="de Vos W.M."/>
            <person name="Barrangou R."/>
            <person name="Klaenhammer T.R."/>
            <person name="Caufield P.W."/>
            <person name="Cui Y."/>
            <person name="Zhang H."/>
            <person name="O'Toole P.W."/>
        </authorList>
    </citation>
    <scope>NUCLEOTIDE SEQUENCE [LARGE SCALE GENOMIC DNA]</scope>
    <source>
        <strain evidence="11 12">DSM 16991</strain>
    </source>
</reference>
<evidence type="ECO:0000259" key="10">
    <source>
        <dbReference type="Pfam" id="PF16916"/>
    </source>
</evidence>
<dbReference type="SUPFAM" id="SSF160240">
    <property type="entry name" value="Cation efflux protein cytoplasmic domain-like"/>
    <property type="match status" value="1"/>
</dbReference>
<dbReference type="InterPro" id="IPR036837">
    <property type="entry name" value="Cation_efflux_CTD_sf"/>
</dbReference>
<feature type="domain" description="Cation efflux protein cytoplasmic" evidence="10">
    <location>
        <begin position="226"/>
        <end position="299"/>
    </location>
</feature>
<feature type="transmembrane region" description="Helical" evidence="8">
    <location>
        <begin position="165"/>
        <end position="187"/>
    </location>
</feature>
<dbReference type="GO" id="GO:0005385">
    <property type="term" value="F:zinc ion transmembrane transporter activity"/>
    <property type="evidence" value="ECO:0007669"/>
    <property type="project" value="TreeGrafter"/>
</dbReference>
<name>A0A0R1X786_9LACO</name>
<dbReference type="GO" id="GO:0005886">
    <property type="term" value="C:plasma membrane"/>
    <property type="evidence" value="ECO:0007669"/>
    <property type="project" value="TreeGrafter"/>
</dbReference>
<comment type="similarity">
    <text evidence="2">Belongs to the cation diffusion facilitator (CDF) transporter (TC 2.A.4) family. SLC30A subfamily.</text>
</comment>
<comment type="subcellular location">
    <subcellularLocation>
        <location evidence="1">Membrane</location>
        <topology evidence="1">Multi-pass membrane protein</topology>
    </subcellularLocation>
</comment>
<evidence type="ECO:0000313" key="12">
    <source>
        <dbReference type="Proteomes" id="UP000050949"/>
    </source>
</evidence>
<dbReference type="Pfam" id="PF01545">
    <property type="entry name" value="Cation_efflux"/>
    <property type="match status" value="1"/>
</dbReference>
<dbReference type="Pfam" id="PF16916">
    <property type="entry name" value="ZT_dimer"/>
    <property type="match status" value="1"/>
</dbReference>
<feature type="domain" description="Cation efflux protein transmembrane" evidence="9">
    <location>
        <begin position="35"/>
        <end position="219"/>
    </location>
</feature>
<evidence type="ECO:0000256" key="6">
    <source>
        <dbReference type="ARBA" id="ARBA00023065"/>
    </source>
</evidence>
<evidence type="ECO:0000256" key="3">
    <source>
        <dbReference type="ARBA" id="ARBA00022448"/>
    </source>
</evidence>
<evidence type="ECO:0000256" key="4">
    <source>
        <dbReference type="ARBA" id="ARBA00022692"/>
    </source>
</evidence>
<evidence type="ECO:0000256" key="2">
    <source>
        <dbReference type="ARBA" id="ARBA00008873"/>
    </source>
</evidence>
<dbReference type="eggNOG" id="COG1230">
    <property type="taxonomic scope" value="Bacteria"/>
</dbReference>
<evidence type="ECO:0000313" key="11">
    <source>
        <dbReference type="EMBL" id="KRM25669.1"/>
    </source>
</evidence>
<feature type="transmembrane region" description="Helical" evidence="8">
    <location>
        <begin position="129"/>
        <end position="153"/>
    </location>
</feature>
<feature type="transmembrane region" description="Helical" evidence="8">
    <location>
        <begin position="35"/>
        <end position="59"/>
    </location>
</feature>
<dbReference type="AlphaFoldDB" id="A0A0R1X786"/>
<dbReference type="PANTHER" id="PTHR11562:SF17">
    <property type="entry name" value="RE54080P-RELATED"/>
    <property type="match status" value="1"/>
</dbReference>
<comment type="caution">
    <text evidence="11">The sequence shown here is derived from an EMBL/GenBank/DDBJ whole genome shotgun (WGS) entry which is preliminary data.</text>
</comment>
<dbReference type="EMBL" id="AZFW01000103">
    <property type="protein sequence ID" value="KRM25669.1"/>
    <property type="molecule type" value="Genomic_DNA"/>
</dbReference>
<dbReference type="InterPro" id="IPR002524">
    <property type="entry name" value="Cation_efflux"/>
</dbReference>
<feature type="transmembrane region" description="Helical" evidence="8">
    <location>
        <begin position="193"/>
        <end position="214"/>
    </location>
</feature>
<proteinExistence type="inferred from homology"/>
<keyword evidence="4 8" id="KW-0812">Transmembrane</keyword>
<evidence type="ECO:0000259" key="9">
    <source>
        <dbReference type="Pfam" id="PF01545"/>
    </source>
</evidence>
<keyword evidence="5 8" id="KW-1133">Transmembrane helix</keyword>
<evidence type="ECO:0000256" key="7">
    <source>
        <dbReference type="ARBA" id="ARBA00023136"/>
    </source>
</evidence>
<dbReference type="InterPro" id="IPR027469">
    <property type="entry name" value="Cation_efflux_TMD_sf"/>
</dbReference>
<evidence type="ECO:0000256" key="1">
    <source>
        <dbReference type="ARBA" id="ARBA00004141"/>
    </source>
</evidence>
<dbReference type="Gene3D" id="1.20.1510.10">
    <property type="entry name" value="Cation efflux protein transmembrane domain"/>
    <property type="match status" value="1"/>
</dbReference>
<keyword evidence="6" id="KW-0406">Ion transport</keyword>
<dbReference type="PATRIC" id="fig|1122147.4.peg.606"/>
<accession>A0A0R1X786</accession>
<dbReference type="PANTHER" id="PTHR11562">
    <property type="entry name" value="CATION EFFLUX PROTEIN/ ZINC TRANSPORTER"/>
    <property type="match status" value="1"/>
</dbReference>
<evidence type="ECO:0000256" key="5">
    <source>
        <dbReference type="ARBA" id="ARBA00022989"/>
    </source>
</evidence>
<dbReference type="InterPro" id="IPR058533">
    <property type="entry name" value="Cation_efflux_TM"/>
</dbReference>
<sequence length="312" mass="33788">MLVKQYFEKAGVMMAHVHSQPTPPQDHTAAFKWGIGLNAAFIIIEGGVGLAMGSLALVADAGHNLSDVLGLAISWAAMALSQRAATKKFTYGYKRSSILAALLNAVILLVAIGGIIIEALQRIQHPAPVSGWSVIIVAAVGVVINGLTAFLFLSGQKHDLNIRGAFLHMAADTAVSVGVVIAGFVMLYTDWYWLDPTISLIIAVIILITTWHLLMDAARLSLDAVPKNIDLDKVRESLLAIPSVIEIHDLHIWPLSTTENACTVHLVRNTMADNNAFLERCDRLLTSQYDLCHVTTQVELGRLTDESTDHSV</sequence>
<keyword evidence="7 8" id="KW-0472">Membrane</keyword>
<organism evidence="11 12">
    <name type="scientific">Schleiferilactobacillus harbinensis DSM 16991</name>
    <dbReference type="NCBI Taxonomy" id="1122147"/>
    <lineage>
        <taxon>Bacteria</taxon>
        <taxon>Bacillati</taxon>
        <taxon>Bacillota</taxon>
        <taxon>Bacilli</taxon>
        <taxon>Lactobacillales</taxon>
        <taxon>Lactobacillaceae</taxon>
        <taxon>Schleiferilactobacillus</taxon>
    </lineage>
</organism>
<dbReference type="InterPro" id="IPR027470">
    <property type="entry name" value="Cation_efflux_CTD"/>
</dbReference>
<evidence type="ECO:0000256" key="8">
    <source>
        <dbReference type="SAM" id="Phobius"/>
    </source>
</evidence>
<dbReference type="Proteomes" id="UP000050949">
    <property type="component" value="Unassembled WGS sequence"/>
</dbReference>